<reference evidence="1 2" key="1">
    <citation type="submission" date="2016-10" db="EMBL/GenBank/DDBJ databases">
        <authorList>
            <person name="Varghese N."/>
            <person name="Submissions S."/>
        </authorList>
    </citation>
    <scope>NUCLEOTIDE SEQUENCE [LARGE SCALE GENOMIC DNA]</scope>
    <source>
        <strain evidence="1 2">CIP 109853</strain>
    </source>
</reference>
<dbReference type="RefSeq" id="WP_069522339.1">
    <property type="nucleotide sequence ID" value="NZ_FOFP01000032.1"/>
</dbReference>
<gene>
    <name evidence="1" type="ORF">SAMN05216600_1327</name>
</gene>
<protein>
    <submittedName>
        <fullName evidence="1">Uncharacterized protein</fullName>
    </submittedName>
</protein>
<sequence>MNKYLGTSFAQKSVGALLLVLVLSGCSTPLSSPTDQRRVTTLSVSLALLIDDKAFVGDLVRGALLNTSKPARHFYMCALQRNDQDIATLLSHTAITTWYTGHMGPLPRAAVQATFK</sequence>
<keyword evidence="2" id="KW-1185">Reference proteome</keyword>
<dbReference type="Proteomes" id="UP000198512">
    <property type="component" value="Unassembled WGS sequence"/>
</dbReference>
<comment type="caution">
    <text evidence="1">The sequence shown here is derived from an EMBL/GenBank/DDBJ whole genome shotgun (WGS) entry which is preliminary data.</text>
</comment>
<accession>A0ABY1BRL3</accession>
<proteinExistence type="predicted"/>
<evidence type="ECO:0000313" key="2">
    <source>
        <dbReference type="Proteomes" id="UP000198512"/>
    </source>
</evidence>
<evidence type="ECO:0000313" key="1">
    <source>
        <dbReference type="EMBL" id="SER45978.1"/>
    </source>
</evidence>
<organism evidence="1 2">
    <name type="scientific">Pseudomonas cuatrocienegasensis</name>
    <dbReference type="NCBI Taxonomy" id="543360"/>
    <lineage>
        <taxon>Bacteria</taxon>
        <taxon>Pseudomonadati</taxon>
        <taxon>Pseudomonadota</taxon>
        <taxon>Gammaproteobacteria</taxon>
        <taxon>Pseudomonadales</taxon>
        <taxon>Pseudomonadaceae</taxon>
        <taxon>Pseudomonas</taxon>
    </lineage>
</organism>
<name>A0ABY1BRL3_9PSED</name>
<dbReference type="PROSITE" id="PS51257">
    <property type="entry name" value="PROKAR_LIPOPROTEIN"/>
    <property type="match status" value="1"/>
</dbReference>
<dbReference type="EMBL" id="FOFP01000032">
    <property type="protein sequence ID" value="SER45978.1"/>
    <property type="molecule type" value="Genomic_DNA"/>
</dbReference>